<dbReference type="EMBL" id="AFNU02000008">
    <property type="protein sequence ID" value="ERJ11730.1"/>
    <property type="molecule type" value="Genomic_DNA"/>
</dbReference>
<dbReference type="InterPro" id="IPR002901">
    <property type="entry name" value="MGlyc_endo_b_GlcNAc-like_dom"/>
</dbReference>
<keyword evidence="3" id="KW-1185">Reference proteome</keyword>
<dbReference type="Proteomes" id="UP000005707">
    <property type="component" value="Unassembled WGS sequence"/>
</dbReference>
<evidence type="ECO:0000313" key="2">
    <source>
        <dbReference type="EMBL" id="ERJ11730.1"/>
    </source>
</evidence>
<reference evidence="2 3" key="1">
    <citation type="journal article" date="2011" name="J. Bacteriol.">
        <title>Genome sequence of Haloplasma contractile, an unusual contractile bacterium from a deep-sea anoxic brine lake.</title>
        <authorList>
            <person name="Antunes A."/>
            <person name="Alam I."/>
            <person name="El Dorry H."/>
            <person name="Siam R."/>
            <person name="Robertson A."/>
            <person name="Bajic V.B."/>
            <person name="Stingl U."/>
        </authorList>
    </citation>
    <scope>NUCLEOTIDE SEQUENCE [LARGE SCALE GENOMIC DNA]</scope>
    <source>
        <strain evidence="2 3">SSD-17B</strain>
    </source>
</reference>
<dbReference type="AlphaFoldDB" id="F7PU84"/>
<feature type="domain" description="Mannosyl-glycoprotein endo-beta-N-acetylglucosamidase-like" evidence="1">
    <location>
        <begin position="301"/>
        <end position="417"/>
    </location>
</feature>
<proteinExistence type="predicted"/>
<dbReference type="GO" id="GO:0004040">
    <property type="term" value="F:amidase activity"/>
    <property type="evidence" value="ECO:0007669"/>
    <property type="project" value="InterPro"/>
</dbReference>
<name>F7PU84_9MOLU</name>
<dbReference type="EC" id="3.2.1.96" evidence="2"/>
<dbReference type="GO" id="GO:0033925">
    <property type="term" value="F:mannosyl-glycoprotein endo-beta-N-acetylglucosaminidase activity"/>
    <property type="evidence" value="ECO:0007669"/>
    <property type="project" value="UniProtKB-EC"/>
</dbReference>
<sequence>MKKHVLIIVAILVMMVTLVGCNRSPIQSTVTTDTTEELVSTTTEETEEVEAPLWCSEEEETSCKFKVAFANEDQSFTHLVSYKRLSLARSHVDELEEDNGVVLYEGKVAHMKYGLVNLHTKAFSENTTVYVDETQEKTYVNGSYSTDALFLDSGTFSIKLLISGVTGWVSLDEVELIPYNQLKSISHYVVTNEGELMHKLSRDILDTKYRHTLPIDVAPSYLEENKEYYSFDGHYFYDDLMDLFQDAREQTQNRAVNSQQPYYNYYQYLPFRSKTNYTADELNTFLSALLPDNSILIDSADYFLNIQNDFYLNAAMELAFGIHESGLGTSKIARDKNNIFGMNATDSNPYGNAHAFNSLEDGIAYHAHYYLSYKYLNPDHKVYKGSNLGNKHQGMNVKYASDAYWGEKIAGHYYRLDKFLGFKDKHAYLIGLTTEPANILENQDLESRIIYIESNAERNAPIYNPVIILDTLDTTYKVNTVAPLVNGKLDASKVFKYDEKSVGYIDQRLIYIP</sequence>
<dbReference type="OrthoDB" id="9816557at2"/>
<dbReference type="Gene3D" id="1.10.530.10">
    <property type="match status" value="1"/>
</dbReference>
<accession>F7PU84</accession>
<comment type="caution">
    <text evidence="2">The sequence shown here is derived from an EMBL/GenBank/DDBJ whole genome shotgun (WGS) entry which is preliminary data.</text>
</comment>
<keyword evidence="2" id="KW-0378">Hydrolase</keyword>
<keyword evidence="2" id="KW-0326">Glycosidase</keyword>
<organism evidence="2 3">
    <name type="scientific">Haloplasma contractile SSD-17B</name>
    <dbReference type="NCBI Taxonomy" id="1033810"/>
    <lineage>
        <taxon>Bacteria</taxon>
        <taxon>Bacillati</taxon>
        <taxon>Mycoplasmatota</taxon>
        <taxon>Mollicutes</taxon>
        <taxon>Haloplasmatales</taxon>
        <taxon>Haloplasmataceae</taxon>
        <taxon>Haloplasma</taxon>
    </lineage>
</organism>
<gene>
    <name evidence="2" type="ORF">HLPCO_002213</name>
</gene>
<dbReference type="STRING" id="1033810.HLPCO_002213"/>
<dbReference type="RefSeq" id="WP_008824403.1">
    <property type="nucleotide sequence ID" value="NZ_AFNU02000008.1"/>
</dbReference>
<dbReference type="InParanoid" id="F7PU84"/>
<evidence type="ECO:0000313" key="3">
    <source>
        <dbReference type="Proteomes" id="UP000005707"/>
    </source>
</evidence>
<dbReference type="Pfam" id="PF01832">
    <property type="entry name" value="Glucosaminidase"/>
    <property type="match status" value="1"/>
</dbReference>
<evidence type="ECO:0000259" key="1">
    <source>
        <dbReference type="Pfam" id="PF01832"/>
    </source>
</evidence>
<reference evidence="2 3" key="2">
    <citation type="journal article" date="2013" name="PLoS ONE">
        <title>INDIGO - INtegrated Data Warehouse of MIcrobial GenOmes with Examples from the Red Sea Extremophiles.</title>
        <authorList>
            <person name="Alam I."/>
            <person name="Antunes A."/>
            <person name="Kamau A.A."/>
            <person name="Ba Alawi W."/>
            <person name="Kalkatawi M."/>
            <person name="Stingl U."/>
            <person name="Bajic V.B."/>
        </authorList>
    </citation>
    <scope>NUCLEOTIDE SEQUENCE [LARGE SCALE GENOMIC DNA]</scope>
    <source>
        <strain evidence="2 3">SSD-17B</strain>
    </source>
</reference>
<dbReference type="PROSITE" id="PS51257">
    <property type="entry name" value="PROKAR_LIPOPROTEIN"/>
    <property type="match status" value="1"/>
</dbReference>
<protein>
    <submittedName>
        <fullName evidence="2">Mannosyl-glycoprotein endo-beta-N-acetylglucosaminidase</fullName>
        <ecNumber evidence="2">3.2.1.96</ecNumber>
    </submittedName>
</protein>
<dbReference type="eggNOG" id="COG4193">
    <property type="taxonomic scope" value="Bacteria"/>
</dbReference>